<dbReference type="InterPro" id="IPR001734">
    <property type="entry name" value="Na/solute_symporter"/>
</dbReference>
<evidence type="ECO:0000256" key="6">
    <source>
        <dbReference type="ARBA" id="ARBA00023136"/>
    </source>
</evidence>
<dbReference type="InterPro" id="IPR050277">
    <property type="entry name" value="Sodium:Solute_Symporter"/>
</dbReference>
<keyword evidence="4 8" id="KW-0812">Transmembrane</keyword>
<protein>
    <submittedName>
        <fullName evidence="9">Na+/solute symporter</fullName>
    </submittedName>
</protein>
<keyword evidence="5 8" id="KW-1133">Transmembrane helix</keyword>
<dbReference type="GO" id="GO:0022857">
    <property type="term" value="F:transmembrane transporter activity"/>
    <property type="evidence" value="ECO:0007669"/>
    <property type="project" value="InterPro"/>
</dbReference>
<evidence type="ECO:0000256" key="3">
    <source>
        <dbReference type="ARBA" id="ARBA00022448"/>
    </source>
</evidence>
<feature type="transmembrane region" description="Helical" evidence="8">
    <location>
        <begin position="115"/>
        <end position="143"/>
    </location>
</feature>
<sequence>MLLLFITLYLLSNIAIGAWAARRVTTSQDFVLAGRRLPLVLAASVTFATWFGSETIMGAPAMFVEGGVPAVIEEPFGSALCLFLVGAFFARPLYRLNITTFSDYFNRRFGRSAELLSAIIVIPSYFSWIAAQLIAIGIVLNVVTGIEREYCILFSALIVMIYTLLGGMWSISITDFFHNLIIVIALVVLAVMLWQDVGSWKTIEQRTPPGFFRFLPHNTFKDWIEYLAAWFTIGLGSIPQQDIFQRVMAAKSEDTSVRASYLASGLYLTIAMLPLFIALSAKILHPDLPADNQLLIPNMVLRHGNLLLQILFFGAVTSAILSVSSGAILAPATVFGENIVKFFKPNLTDQALLRTIRWAVVVITVICVWMSTARDMNIFDLVGESSAFSLVSLFVPLLAGIYWKRANLIGCLASIGLGFGVWLICIWLKTEYPPMMYGLLASAVGMVGGSLIQNKPVQSAQHSLSQ</sequence>
<evidence type="ECO:0000256" key="5">
    <source>
        <dbReference type="ARBA" id="ARBA00022989"/>
    </source>
</evidence>
<feature type="transmembrane region" description="Helical" evidence="8">
    <location>
        <begin position="76"/>
        <end position="95"/>
    </location>
</feature>
<keyword evidence="6 8" id="KW-0472">Membrane</keyword>
<feature type="transmembrane region" description="Helical" evidence="8">
    <location>
        <begin position="306"/>
        <end position="335"/>
    </location>
</feature>
<comment type="similarity">
    <text evidence="2 7">Belongs to the sodium:solute symporter (SSF) (TC 2.A.21) family.</text>
</comment>
<evidence type="ECO:0000256" key="8">
    <source>
        <dbReference type="SAM" id="Phobius"/>
    </source>
</evidence>
<dbReference type="InterPro" id="IPR038377">
    <property type="entry name" value="Na/Glc_symporter_sf"/>
</dbReference>
<dbReference type="EMBL" id="CAIT01000009">
    <property type="protein sequence ID" value="CCH56304.1"/>
    <property type="molecule type" value="Genomic_DNA"/>
</dbReference>
<dbReference type="PANTHER" id="PTHR48086">
    <property type="entry name" value="SODIUM/PROLINE SYMPORTER-RELATED"/>
    <property type="match status" value="1"/>
</dbReference>
<feature type="transmembrane region" description="Helical" evidence="8">
    <location>
        <begin position="266"/>
        <end position="286"/>
    </location>
</feature>
<evidence type="ECO:0000313" key="10">
    <source>
        <dbReference type="Proteomes" id="UP000009309"/>
    </source>
</evidence>
<dbReference type="Pfam" id="PF00474">
    <property type="entry name" value="SSF"/>
    <property type="match status" value="1"/>
</dbReference>
<reference evidence="9 10" key="1">
    <citation type="journal article" date="2012" name="J. Bacteriol.">
        <title>Genome Sequence of the Filamentous Bacterium Fibrisoma limi BUZ 3T.</title>
        <authorList>
            <person name="Filippini M."/>
            <person name="Qi W."/>
            <person name="Jaenicke S."/>
            <person name="Goesmann A."/>
            <person name="Smits T.H."/>
            <person name="Bagheri H.C."/>
        </authorList>
    </citation>
    <scope>NUCLEOTIDE SEQUENCE [LARGE SCALE GENOMIC DNA]</scope>
    <source>
        <strain evidence="10">BUZ 3T</strain>
    </source>
</reference>
<feature type="transmembrane region" description="Helical" evidence="8">
    <location>
        <begin position="356"/>
        <end position="373"/>
    </location>
</feature>
<organism evidence="9 10">
    <name type="scientific">Fibrisoma limi BUZ 3</name>
    <dbReference type="NCBI Taxonomy" id="1185876"/>
    <lineage>
        <taxon>Bacteria</taxon>
        <taxon>Pseudomonadati</taxon>
        <taxon>Bacteroidota</taxon>
        <taxon>Cytophagia</taxon>
        <taxon>Cytophagales</taxon>
        <taxon>Spirosomataceae</taxon>
        <taxon>Fibrisoma</taxon>
    </lineage>
</organism>
<dbReference type="OrthoDB" id="9789704at2"/>
<evidence type="ECO:0000313" key="9">
    <source>
        <dbReference type="EMBL" id="CCH56304.1"/>
    </source>
</evidence>
<feature type="transmembrane region" description="Helical" evidence="8">
    <location>
        <begin position="176"/>
        <end position="194"/>
    </location>
</feature>
<dbReference type="CDD" id="cd11474">
    <property type="entry name" value="SLC5sbd_CHT"/>
    <property type="match status" value="1"/>
</dbReference>
<dbReference type="GO" id="GO:0005886">
    <property type="term" value="C:plasma membrane"/>
    <property type="evidence" value="ECO:0007669"/>
    <property type="project" value="TreeGrafter"/>
</dbReference>
<dbReference type="Gene3D" id="1.20.1730.10">
    <property type="entry name" value="Sodium/glucose cotransporter"/>
    <property type="match status" value="1"/>
</dbReference>
<comment type="subcellular location">
    <subcellularLocation>
        <location evidence="1">Membrane</location>
        <topology evidence="1">Multi-pass membrane protein</topology>
    </subcellularLocation>
</comment>
<feature type="transmembrane region" description="Helical" evidence="8">
    <location>
        <begin position="408"/>
        <end position="429"/>
    </location>
</feature>
<dbReference type="PROSITE" id="PS50283">
    <property type="entry name" value="NA_SOLUT_SYMP_3"/>
    <property type="match status" value="1"/>
</dbReference>
<evidence type="ECO:0000256" key="4">
    <source>
        <dbReference type="ARBA" id="ARBA00022692"/>
    </source>
</evidence>
<feature type="transmembrane region" description="Helical" evidence="8">
    <location>
        <begin position="435"/>
        <end position="452"/>
    </location>
</feature>
<keyword evidence="3" id="KW-0813">Transport</keyword>
<dbReference type="Proteomes" id="UP000009309">
    <property type="component" value="Unassembled WGS sequence"/>
</dbReference>
<dbReference type="PANTHER" id="PTHR48086:SF7">
    <property type="entry name" value="SODIUM-SOLUTE SYMPORTER-RELATED"/>
    <property type="match status" value="1"/>
</dbReference>
<feature type="transmembrane region" description="Helical" evidence="8">
    <location>
        <begin position="41"/>
        <end position="64"/>
    </location>
</feature>
<gene>
    <name evidence="9" type="ORF">BN8_05629</name>
</gene>
<dbReference type="STRING" id="1185876.BN8_05629"/>
<feature type="transmembrane region" description="Helical" evidence="8">
    <location>
        <begin position="385"/>
        <end position="403"/>
    </location>
</feature>
<evidence type="ECO:0000256" key="1">
    <source>
        <dbReference type="ARBA" id="ARBA00004141"/>
    </source>
</evidence>
<accession>I2GQX6</accession>
<keyword evidence="10" id="KW-1185">Reference proteome</keyword>
<feature type="transmembrane region" description="Helical" evidence="8">
    <location>
        <begin position="150"/>
        <end position="170"/>
    </location>
</feature>
<dbReference type="RefSeq" id="WP_009284869.1">
    <property type="nucleotide sequence ID" value="NZ_CAIT01000009.1"/>
</dbReference>
<evidence type="ECO:0000256" key="2">
    <source>
        <dbReference type="ARBA" id="ARBA00006434"/>
    </source>
</evidence>
<name>I2GQX6_9BACT</name>
<proteinExistence type="inferred from homology"/>
<dbReference type="AlphaFoldDB" id="I2GQX6"/>
<evidence type="ECO:0000256" key="7">
    <source>
        <dbReference type="RuleBase" id="RU362091"/>
    </source>
</evidence>
<comment type="caution">
    <text evidence="9">The sequence shown here is derived from an EMBL/GenBank/DDBJ whole genome shotgun (WGS) entry which is preliminary data.</text>
</comment>
<dbReference type="eggNOG" id="COG0591">
    <property type="taxonomic scope" value="Bacteria"/>
</dbReference>